<protein>
    <recommendedName>
        <fullName evidence="3">17 kDa surface antigen</fullName>
    </recommendedName>
</protein>
<evidence type="ECO:0000259" key="6">
    <source>
        <dbReference type="Pfam" id="PF05433"/>
    </source>
</evidence>
<gene>
    <name evidence="7" type="ORF">GRI35_01835</name>
</gene>
<feature type="chain" id="PRO_5032397166" description="17 kDa surface antigen" evidence="5">
    <location>
        <begin position="25"/>
        <end position="322"/>
    </location>
</feature>
<comment type="caution">
    <text evidence="7">The sequence shown here is derived from an EMBL/GenBank/DDBJ whole genome shotgun (WGS) entry which is preliminary data.</text>
</comment>
<dbReference type="Proteomes" id="UP000460290">
    <property type="component" value="Unassembled WGS sequence"/>
</dbReference>
<dbReference type="InterPro" id="IPR008816">
    <property type="entry name" value="Gly_zipper_2TM_dom"/>
</dbReference>
<accession>A0A844Z5N0</accession>
<dbReference type="EMBL" id="WTYZ01000001">
    <property type="protein sequence ID" value="MXO82113.1"/>
    <property type="molecule type" value="Genomic_DNA"/>
</dbReference>
<organism evidence="7 8">
    <name type="scientific">Pontixanthobacter aestiaquae</name>
    <dbReference type="NCBI Taxonomy" id="1509367"/>
    <lineage>
        <taxon>Bacteria</taxon>
        <taxon>Pseudomonadati</taxon>
        <taxon>Pseudomonadota</taxon>
        <taxon>Alphaproteobacteria</taxon>
        <taxon>Sphingomonadales</taxon>
        <taxon>Erythrobacteraceae</taxon>
        <taxon>Pontixanthobacter</taxon>
    </lineage>
</organism>
<evidence type="ECO:0000256" key="3">
    <source>
        <dbReference type="ARBA" id="ARBA00015281"/>
    </source>
</evidence>
<feature type="domain" description="Glycine zipper 2TM" evidence="6">
    <location>
        <begin position="166"/>
        <end position="207"/>
    </location>
</feature>
<evidence type="ECO:0000313" key="7">
    <source>
        <dbReference type="EMBL" id="MXO82113.1"/>
    </source>
</evidence>
<evidence type="ECO:0000256" key="2">
    <source>
        <dbReference type="ARBA" id="ARBA00008681"/>
    </source>
</evidence>
<evidence type="ECO:0000256" key="4">
    <source>
        <dbReference type="ARBA" id="ARBA00023288"/>
    </source>
</evidence>
<evidence type="ECO:0000256" key="1">
    <source>
        <dbReference type="ARBA" id="ARBA00004459"/>
    </source>
</evidence>
<comment type="subcellular location">
    <subcellularLocation>
        <location evidence="1">Cell outer membrane</location>
        <topology evidence="1">Lipid-anchor</topology>
    </subcellularLocation>
</comment>
<dbReference type="OrthoDB" id="7409411at2"/>
<reference evidence="7 8" key="1">
    <citation type="submission" date="2019-12" db="EMBL/GenBank/DDBJ databases">
        <title>Genomic-based taxomic classification of the family Erythrobacteraceae.</title>
        <authorList>
            <person name="Xu L."/>
        </authorList>
    </citation>
    <scope>NUCLEOTIDE SEQUENCE [LARGE SCALE GENOMIC DNA]</scope>
    <source>
        <strain evidence="7 8">KCTC 42006</strain>
    </source>
</reference>
<dbReference type="AlphaFoldDB" id="A0A844Z5N0"/>
<feature type="signal peptide" evidence="5">
    <location>
        <begin position="1"/>
        <end position="24"/>
    </location>
</feature>
<dbReference type="RefSeq" id="WP_160612442.1">
    <property type="nucleotide sequence ID" value="NZ_JAUFQM010000001.1"/>
</dbReference>
<evidence type="ECO:0000256" key="5">
    <source>
        <dbReference type="SAM" id="SignalP"/>
    </source>
</evidence>
<sequence length="322" mass="35402">MTIRLFISTGSALGALVIAAPSLAQGNGPEMTYEDRQYEYAQPAPSLVPQPAPITYRQEAVVQPLPERATYAPPVRYVKKPRYVKDHAGADYDVEYEYDTAKRSVPAPQYHAPKHAAPAYLPTQAPAYPQHYQPQQPQFDRAAWMDECVGRISGRQGRRDSNGNIIGGLVGAAAGGLIGNRVAGRGDRLAGTLIGAGVGGLAGLAVGSAIDGKNSRKNDDAYAYCEDWLARYSGGHHGYGYQQYSYAYHAQPMMLVPVWVQVPQRAVTKEYVTYEHYEEEVVTYEEVPAKRRMIESHPAPATKPVKRTYVKQAQPVKYSKGN</sequence>
<comment type="similarity">
    <text evidence="2">Belongs to the rickettsiale 17 kDa surface antigen family.</text>
</comment>
<evidence type="ECO:0000313" key="8">
    <source>
        <dbReference type="Proteomes" id="UP000460290"/>
    </source>
</evidence>
<proteinExistence type="inferred from homology"/>
<keyword evidence="8" id="KW-1185">Reference proteome</keyword>
<name>A0A844Z5N0_9SPHN</name>
<keyword evidence="5" id="KW-0732">Signal</keyword>
<dbReference type="GO" id="GO:0009279">
    <property type="term" value="C:cell outer membrane"/>
    <property type="evidence" value="ECO:0007669"/>
    <property type="project" value="UniProtKB-SubCell"/>
</dbReference>
<keyword evidence="4" id="KW-0449">Lipoprotein</keyword>
<dbReference type="Pfam" id="PF05433">
    <property type="entry name" value="Rick_17kDa_Anti"/>
    <property type="match status" value="1"/>
</dbReference>